<reference evidence="2 3" key="1">
    <citation type="submission" date="2015-02" db="EMBL/GenBank/DDBJ databases">
        <title>Draft Genome Sequences of Two Closely-Related Aflatoxigenic Aspergillus Species Obtained from the Cote d'Ivoire.</title>
        <authorList>
            <person name="Moore G.G."/>
            <person name="Beltz S.B."/>
            <person name="Mack B.M."/>
        </authorList>
    </citation>
    <scope>NUCLEOTIDE SEQUENCE [LARGE SCALE GENOMIC DNA]</scope>
    <source>
        <strain evidence="2 3">SRRC1468</strain>
    </source>
</reference>
<feature type="compositionally biased region" description="Basic and acidic residues" evidence="1">
    <location>
        <begin position="443"/>
        <end position="458"/>
    </location>
</feature>
<feature type="region of interest" description="Disordered" evidence="1">
    <location>
        <begin position="1066"/>
        <end position="1090"/>
    </location>
</feature>
<feature type="compositionally biased region" description="Basic and acidic residues" evidence="1">
    <location>
        <begin position="580"/>
        <end position="589"/>
    </location>
</feature>
<sequence length="1194" mass="131817">MSSPDIWIAPLIEHCLSNYNSNGQGASDPDLRWQDDGSSLHFPISVRCSGLINLWTEAEIPIVVNLTDSQTQMDAKLTREALEEYTKVFPTRPLGKGECKGQFIQLDDFGLVFEYATSQPKVHLSVKRFSILWDRGKIKSSPQGKSVRRHSSLYNLMQKTFHRIKSREKLVEKPNKANMDDSHRMDLSLASQAINRHEMQPSQILFMSQLPSHPSDDVAAAVPGSQHGAVSANRLLQHLGAPSKAVGNGQRGNRLQFVHDQPSHASTATTPVEIAYPRGTRHLFANSNEDENRPAGFKSTSRAATVPVEEMIRSETPEKLRPVTYQLSSPRANDSPSRTCAKKNLPIKVESPQALKLSGEQEPSDLRAPDSTDRSNLELADPWEGMTEIHSNEVTIPEDQLKLLDGYETREWFPPPPGEDMVSGFVPPSLLSEWNEIILRRSLKENEKDSEPTDEKQRSLHTALANHSPSAPETEPDSEEEAPLDWPSSPRDVSPQMRQQLPADSSPPRGESASKGAGSRRMERDDDDKQARRMASLKSVHSDQHEGQPSGTDEDLEAPPIVPSVENHEPDNEESNTLAVHEDHGHESDSSSEESIMDISVPLPFTHTPQGLSSQLEADLPSTEFSPSTSTAKQDIQVTETPAAVLHRLRPANTNNHRLGEIHEPEFSSSLADKSSSQSRILNTYASNDGDPRGEPSQESSKSLLMSGRENPNGDDALGTPIRRVVLPTQDITPWSQPGVWNSSGPKSSESNAQVPTTSFYQSPSSNPFSSYREVPPSSMLSVEQQASPSILGYTQGSSPGSPRLLSLKRCASDREMGEASSPSKRYKHNIRSNIYGNEKRLEEEIIARRQDYISSSTHSSAFQVYEKFQDDYPSYFGDFAHFTELCSRLQAFRDSGGLKRSFLWDDFIIKHLKEYPRYIEECLSKDVKTLDYAEYFASSFSTPSYKKRSLTANGISTCAAQHMCANESSTAPPLQSSVSISDAHTSFTSSLRDQLSNFHTHSFGPSLHERLEDIVPDSHTPSECSTECSIPDSEPAGLAAEGENSDVSMEGIHDTASIELGDEEEQLQPGVAPRAVATSTAAPEGHTPLEANAAANYDGVDLDIPDAGIDAATGTTPDPLSEAESSNENWFLSLRHLYATAPVWSDHHNTPFKKWALADQNVLIERWRRGGSYVSVDDKGVIQRDPAIPCRER</sequence>
<feature type="region of interest" description="Disordered" evidence="1">
    <location>
        <begin position="443"/>
        <end position="635"/>
    </location>
</feature>
<feature type="compositionally biased region" description="Polar residues" evidence="1">
    <location>
        <begin position="623"/>
        <end position="635"/>
    </location>
</feature>
<comment type="caution">
    <text evidence="2">The sequence shown here is derived from an EMBL/GenBank/DDBJ whole genome shotgun (WGS) entry which is preliminary data.</text>
</comment>
<feature type="compositionally biased region" description="Polar residues" evidence="1">
    <location>
        <begin position="607"/>
        <end position="616"/>
    </location>
</feature>
<dbReference type="AlphaFoldDB" id="A0A0F8XAK4"/>
<feature type="compositionally biased region" description="Polar residues" evidence="1">
    <location>
        <begin position="325"/>
        <end position="338"/>
    </location>
</feature>
<protein>
    <recommendedName>
        <fullName evidence="4">Telomere replication protein EST3</fullName>
    </recommendedName>
</protein>
<proteinExistence type="predicted"/>
<dbReference type="OrthoDB" id="3538943at2759"/>
<feature type="compositionally biased region" description="Basic and acidic residues" evidence="1">
    <location>
        <begin position="520"/>
        <end position="531"/>
    </location>
</feature>
<evidence type="ECO:0000313" key="2">
    <source>
        <dbReference type="EMBL" id="KKK26595.1"/>
    </source>
</evidence>
<feature type="region of interest" description="Disordered" evidence="1">
    <location>
        <begin position="683"/>
        <end position="783"/>
    </location>
</feature>
<feature type="compositionally biased region" description="Basic and acidic residues" evidence="1">
    <location>
        <begin position="364"/>
        <end position="376"/>
    </location>
</feature>
<dbReference type="Proteomes" id="UP000034291">
    <property type="component" value="Unassembled WGS sequence"/>
</dbReference>
<feature type="region of interest" description="Disordered" evidence="1">
    <location>
        <begin position="1017"/>
        <end position="1049"/>
    </location>
</feature>
<evidence type="ECO:0000313" key="3">
    <source>
        <dbReference type="Proteomes" id="UP000034291"/>
    </source>
</evidence>
<dbReference type="EMBL" id="JZBS01000332">
    <property type="protein sequence ID" value="KKK26595.1"/>
    <property type="molecule type" value="Genomic_DNA"/>
</dbReference>
<organism evidence="2 3">
    <name type="scientific">Aspergillus rambellii</name>
    <dbReference type="NCBI Taxonomy" id="308745"/>
    <lineage>
        <taxon>Eukaryota</taxon>
        <taxon>Fungi</taxon>
        <taxon>Dikarya</taxon>
        <taxon>Ascomycota</taxon>
        <taxon>Pezizomycotina</taxon>
        <taxon>Eurotiomycetes</taxon>
        <taxon>Eurotiomycetidae</taxon>
        <taxon>Eurotiales</taxon>
        <taxon>Aspergillaceae</taxon>
        <taxon>Aspergillus</taxon>
        <taxon>Aspergillus subgen. Nidulantes</taxon>
    </lineage>
</organism>
<keyword evidence="3" id="KW-1185">Reference proteome</keyword>
<accession>A0A0F8XAK4</accession>
<evidence type="ECO:0008006" key="4">
    <source>
        <dbReference type="Google" id="ProtNLM"/>
    </source>
</evidence>
<feature type="compositionally biased region" description="Polar residues" evidence="1">
    <location>
        <begin position="730"/>
        <end position="770"/>
    </location>
</feature>
<feature type="region of interest" description="Disordered" evidence="1">
    <location>
        <begin position="313"/>
        <end position="377"/>
    </location>
</feature>
<name>A0A0F8XAK4_9EURO</name>
<feature type="compositionally biased region" description="Acidic residues" evidence="1">
    <location>
        <begin position="474"/>
        <end position="483"/>
    </location>
</feature>
<evidence type="ECO:0000256" key="1">
    <source>
        <dbReference type="SAM" id="MobiDB-lite"/>
    </source>
</evidence>
<gene>
    <name evidence="2" type="ORF">ARAM_003835</name>
</gene>
<dbReference type="STRING" id="308745.A0A0F8XAK4"/>
<feature type="compositionally biased region" description="Polar residues" evidence="1">
    <location>
        <begin position="1020"/>
        <end position="1029"/>
    </location>
</feature>